<feature type="region of interest" description="Disordered" evidence="1">
    <location>
        <begin position="421"/>
        <end position="444"/>
    </location>
</feature>
<gene>
    <name evidence="2" type="ORF">NNL39_01220</name>
</gene>
<reference evidence="2" key="1">
    <citation type="submission" date="2022-07" db="EMBL/GenBank/DDBJ databases">
        <title>Taxonomic analysis of Microcella humidisoli nov. sp., isolated from riverside soil.</title>
        <authorList>
            <person name="Molina K.M."/>
            <person name="Kim S.B."/>
        </authorList>
    </citation>
    <scope>NUCLEOTIDE SEQUENCE</scope>
    <source>
        <strain evidence="2">MMS21-STM10</strain>
    </source>
</reference>
<feature type="compositionally biased region" description="Polar residues" evidence="1">
    <location>
        <begin position="421"/>
        <end position="431"/>
    </location>
</feature>
<evidence type="ECO:0008006" key="4">
    <source>
        <dbReference type="Google" id="ProtNLM"/>
    </source>
</evidence>
<organism evidence="2 3">
    <name type="scientific">Microcella humidisoli</name>
    <dbReference type="NCBI Taxonomy" id="2963406"/>
    <lineage>
        <taxon>Bacteria</taxon>
        <taxon>Bacillati</taxon>
        <taxon>Actinomycetota</taxon>
        <taxon>Actinomycetes</taxon>
        <taxon>Micrococcales</taxon>
        <taxon>Microbacteriaceae</taxon>
        <taxon>Microcella</taxon>
    </lineage>
</organism>
<sequence length="1126" mass="115664">MSGDARRPVLSRPWFAAVAIVVALSLVVAAGVVALVRFGSPFDAPPAQAERAPSAFPLSLTPVSSPAVGRGGTIAVEIAGQSPEPIELVELWDGDRLVFSIDDLESTEIADGSFVLRLELDHVPTVAGDRPLLARAITASGEAASSAVLPTSVLDLPVDLGLQSQLAAGLDAPPPVTRLRAAPGDTLESIAGRLAVAPSELLPSIRVASVDETLPAGTPVMAPVAAVSIADDPTQYRLPPSDWLTRITATLDGCDVVVTATNPDEELWIYGGPEQRKLGEVRPGEPARLSAVPVGLLTLVAFLPRVTDDVSGINGPSLPVSITVPEECADLGWSGDAIIVNGALSSSIDVPDPYLYVSIDRGPWQRVPAAEGQFLPSSVAADLRSFLSIEPSDQIDLELWHRAGGEAVQVGSGLFCRASIQPPSTDGSTASGGPCQPVGATQPGTAAPARGLTLTASLEGASGADAYLSVLTDPLAEQRVNLAGDTPVTLTIESLDPALRTALVQVSMAPISSASTGLPTQGVLRTITVPLTPTADGSSGTTTIRPWQWRSLKAGGDSGVLDDAGSLVLDDAVAASLAAAALAANDGLVTDLAVRALAVADPRGTGSEGYASRSVTIDMTQSEPWTDETAPQLVDPTIEFRPGIAQSATNQAYRGACFDIQSYPPADVWLAEPWSGPLAETPAGTVYPGAPEPGDTVYSGGNAARSDLALAQISYPTDDWIYCEEARTDFRNSAELAIYAAEQDAKPKCGFVCVLQTTLMGAFVGFLVGGPAGAVVGASIGLGAGLVSTVSPGVYEALTELWDTVAGIYNAIYTTAIDVLDALNPVCLVAGAASDDAEQACDSITNLAVAVAFTYATGLPPQLPMHENIAAVASGDMKAVLVVAMDYGLSQFGLSCETFTVPADSAGSVTAVAELYGDPDVDATLGTATAPDGSLSACQAMASVLYATVRRGLEAEQGKLISSAFRVGYIPGLVYRPVGDAPPTIVVTGDVPGALPGGTSCPITANTTLVMNGRSYELAPAIEPAVVRRAASYEQVAGITSTWSGTVPLPVLPDWDFVAGPPAPLVRSISQAADGAPYLTVQVDSPCFGETVTITRARFGSGPLAFTTDGRGVAYYYPQHGLTDTP</sequence>
<protein>
    <recommendedName>
        <fullName evidence="4">LysM domain-containing protein</fullName>
    </recommendedName>
</protein>
<evidence type="ECO:0000313" key="2">
    <source>
        <dbReference type="EMBL" id="UTT62767.1"/>
    </source>
</evidence>
<dbReference type="Proteomes" id="UP001060039">
    <property type="component" value="Chromosome"/>
</dbReference>
<keyword evidence="3" id="KW-1185">Reference proteome</keyword>
<evidence type="ECO:0000313" key="3">
    <source>
        <dbReference type="Proteomes" id="UP001060039"/>
    </source>
</evidence>
<name>A0ABY5FXA7_9MICO</name>
<dbReference type="EMBL" id="CP101497">
    <property type="protein sequence ID" value="UTT62767.1"/>
    <property type="molecule type" value="Genomic_DNA"/>
</dbReference>
<dbReference type="RefSeq" id="WP_255159899.1">
    <property type="nucleotide sequence ID" value="NZ_CP101497.1"/>
</dbReference>
<accession>A0ABY5FXA7</accession>
<proteinExistence type="predicted"/>
<evidence type="ECO:0000256" key="1">
    <source>
        <dbReference type="SAM" id="MobiDB-lite"/>
    </source>
</evidence>